<evidence type="ECO:0000256" key="1">
    <source>
        <dbReference type="SAM" id="MobiDB-lite"/>
    </source>
</evidence>
<dbReference type="GeneID" id="111492512"/>
<evidence type="ECO:0000313" key="2">
    <source>
        <dbReference type="Proteomes" id="UP000504608"/>
    </source>
</evidence>
<accession>A0A6J1KEI7</accession>
<feature type="region of interest" description="Disordered" evidence="1">
    <location>
        <begin position="248"/>
        <end position="267"/>
    </location>
</feature>
<gene>
    <name evidence="3" type="primary">LOC111492512</name>
</gene>
<proteinExistence type="predicted"/>
<protein>
    <submittedName>
        <fullName evidence="3">Uncharacterized protein LOC111492512 isoform X1</fullName>
    </submittedName>
</protein>
<reference evidence="3" key="1">
    <citation type="submission" date="2025-08" db="UniProtKB">
        <authorList>
            <consortium name="RefSeq"/>
        </authorList>
    </citation>
    <scope>IDENTIFICATION</scope>
    <source>
        <tissue evidence="3">Young leaves</tissue>
    </source>
</reference>
<dbReference type="RefSeq" id="XP_022997643.1">
    <property type="nucleotide sequence ID" value="XM_023141875.1"/>
</dbReference>
<dbReference type="PANTHER" id="PTHR33318:SF22">
    <property type="entry name" value="SUPPRESSOR PROTEIN SRP40-LIKE ISOFORM X1"/>
    <property type="match status" value="1"/>
</dbReference>
<keyword evidence="2" id="KW-1185">Reference proteome</keyword>
<dbReference type="OrthoDB" id="1925835at2759"/>
<dbReference type="AlphaFoldDB" id="A0A6J1KEI7"/>
<name>A0A6J1KEI7_CUCMA</name>
<organism evidence="2 3">
    <name type="scientific">Cucurbita maxima</name>
    <name type="common">Pumpkin</name>
    <name type="synonym">Winter squash</name>
    <dbReference type="NCBI Taxonomy" id="3661"/>
    <lineage>
        <taxon>Eukaryota</taxon>
        <taxon>Viridiplantae</taxon>
        <taxon>Streptophyta</taxon>
        <taxon>Embryophyta</taxon>
        <taxon>Tracheophyta</taxon>
        <taxon>Spermatophyta</taxon>
        <taxon>Magnoliopsida</taxon>
        <taxon>eudicotyledons</taxon>
        <taxon>Gunneridae</taxon>
        <taxon>Pentapetalae</taxon>
        <taxon>rosids</taxon>
        <taxon>fabids</taxon>
        <taxon>Cucurbitales</taxon>
        <taxon>Cucurbitaceae</taxon>
        <taxon>Cucurbiteae</taxon>
        <taxon>Cucurbita</taxon>
    </lineage>
</organism>
<dbReference type="InterPro" id="IPR039300">
    <property type="entry name" value="JASON"/>
</dbReference>
<dbReference type="Proteomes" id="UP000504608">
    <property type="component" value="Unplaced"/>
</dbReference>
<dbReference type="KEGG" id="cmax:111492512"/>
<sequence>MRCFRACFGRLKRRKPRKSTVGISPSNHIVNASEGVRESEKAKEVADASLININKNSLCSLINREKREEQIDLRHTTEKVHPIVENVKVVPTKNVENNLDKIKKKEKSRMDIDESRNSSTISNAFSLPLNHRYSNYQNSDDEEYVVNGGCLDEKEERKHDAGGGKRKIKLLSKQVSSDSLFSLSMGSTRYFLASEAGENEVYSPVPSRCSNIQPDNASLDENVDFVRNPIENDTHSLNAAKVIAQPPVDHPEKENTNHLDKDSDGLISPEPTFCSMRKLKEDGSNRKHVEGKITVNTSLSNWLVESETTPKSVGNSSSIGNSPMWSSSARSYEDRPILGALTLEELRQFSAFSTPTRYRSRSPEEIPIIGTVGRYWSHTEEYADSIPRSSCSGSTKAKKRIREDERVNCNSTPFLERLDTALASNSPKV</sequence>
<dbReference type="PANTHER" id="PTHR33318">
    <property type="entry name" value="ASPARTYL/GLUTAMYL-TRNA(ASN/GLN) AMIDOTRANSFERASE SUBUNIT"/>
    <property type="match status" value="1"/>
</dbReference>
<feature type="region of interest" description="Disordered" evidence="1">
    <location>
        <begin position="308"/>
        <end position="328"/>
    </location>
</feature>
<evidence type="ECO:0000313" key="3">
    <source>
        <dbReference type="RefSeq" id="XP_022997643.1"/>
    </source>
</evidence>
<dbReference type="GO" id="GO:0007142">
    <property type="term" value="P:male meiosis II"/>
    <property type="evidence" value="ECO:0007669"/>
    <property type="project" value="InterPro"/>
</dbReference>
<feature type="compositionally biased region" description="Basic and acidic residues" evidence="1">
    <location>
        <begin position="249"/>
        <end position="264"/>
    </location>
</feature>